<dbReference type="SUPFAM" id="SSF48371">
    <property type="entry name" value="ARM repeat"/>
    <property type="match status" value="1"/>
</dbReference>
<keyword evidence="2" id="KW-1185">Reference proteome</keyword>
<sequence length="803" mass="90935">MQENGINVNKPSDLPFYAVPTTSKTSAEIINEARATIRAVNTKRPYTPREENRRLFGNNIKLSSRPPSAFSLGESHYESGDFRPVSAVRLKPLDQNPVPYGRVLIIVQEQQDQDCHHFLMKKDFLLKTVDYSILLPESITVDALRKRRHSQPVITKVLCDLPVGDQTQDDGKAAAQRNCSFKVSNLTNCSNLEDQEEREKTISSNRDNVYYQTKVIPLLDEFFPSNETIFKCLISLYIDEETFCDVARQLYSTLEAGNFLGRNSTHRGSILKLLYKLLDTKNQQFQLQLARIIFAMFNNPGILFLCWFADEEIFLQSISDMNPIDDSEALVYGVGALKFLSINSALMRELSNLGCIDVITKLISIINQEKKDSLKIPEQISHVLYQLTGCLRNLAEGIANRHSFLTSGVIPHLICSLGLFQDEVDVVMNISRILSKLTIHSDICTVVTDEAASFPILMAVLEKYHKRKELMIRVAFTLGNLTAKNEKARKLLFDHPKSIDTLLELLQLYLNLSLEEGISNTADSNDVTSVEMEDAVIKLIRVVANMSIHPDVGPQVASHPLCFNHISTILSEKTKSENQELILSTLATLNNISYYSVEKEKCDEKVLQITENLVGILLKENSSEVLEVTRVLGNLTRSYKVRDFLAKLRGQYMFMEMVDVLDMMITTLDSRNKELVYTSCGVLINFMADEDKREILKNEGGIRKLIDVLKDFGGSDWQLASMVCQALWNYTTNMKHVTLTLGDVEAVELINLLEDFLNEGVVMDICYQQKVDGILQETIHDEWALIFSPVAENLLSRIKKIMK</sequence>
<dbReference type="EnsemblMetazoa" id="SMAR008570-RA">
    <property type="protein sequence ID" value="SMAR008570-PA"/>
    <property type="gene ID" value="SMAR008570"/>
</dbReference>
<dbReference type="InterPro" id="IPR038905">
    <property type="entry name" value="ARMC2"/>
</dbReference>
<dbReference type="STRING" id="126957.T1J4M8"/>
<dbReference type="OMA" id="NNAKAER"/>
<evidence type="ECO:0000313" key="2">
    <source>
        <dbReference type="Proteomes" id="UP000014500"/>
    </source>
</evidence>
<dbReference type="PhylomeDB" id="T1J4M8"/>
<dbReference type="InterPro" id="IPR016024">
    <property type="entry name" value="ARM-type_fold"/>
</dbReference>
<dbReference type="Proteomes" id="UP000014500">
    <property type="component" value="Unassembled WGS sequence"/>
</dbReference>
<dbReference type="SMART" id="SM00185">
    <property type="entry name" value="ARM"/>
    <property type="match status" value="4"/>
</dbReference>
<dbReference type="AlphaFoldDB" id="T1J4M8"/>
<dbReference type="InterPro" id="IPR011989">
    <property type="entry name" value="ARM-like"/>
</dbReference>
<dbReference type="Gene3D" id="1.25.10.10">
    <property type="entry name" value="Leucine-rich Repeat Variant"/>
    <property type="match status" value="2"/>
</dbReference>
<protein>
    <recommendedName>
        <fullName evidence="3">Armadillo repeat-containing protein 2</fullName>
    </recommendedName>
</protein>
<evidence type="ECO:0000313" key="1">
    <source>
        <dbReference type="EnsemblMetazoa" id="SMAR008570-PA"/>
    </source>
</evidence>
<evidence type="ECO:0008006" key="3">
    <source>
        <dbReference type="Google" id="ProtNLM"/>
    </source>
</evidence>
<reference evidence="2" key="1">
    <citation type="submission" date="2011-05" db="EMBL/GenBank/DDBJ databases">
        <authorList>
            <person name="Richards S.R."/>
            <person name="Qu J."/>
            <person name="Jiang H."/>
            <person name="Jhangiani S.N."/>
            <person name="Agravi P."/>
            <person name="Goodspeed R."/>
            <person name="Gross S."/>
            <person name="Mandapat C."/>
            <person name="Jackson L."/>
            <person name="Mathew T."/>
            <person name="Pu L."/>
            <person name="Thornton R."/>
            <person name="Saada N."/>
            <person name="Wilczek-Boney K.B."/>
            <person name="Lee S."/>
            <person name="Kovar C."/>
            <person name="Wu Y."/>
            <person name="Scherer S.E."/>
            <person name="Worley K.C."/>
            <person name="Muzny D.M."/>
            <person name="Gibbs R."/>
        </authorList>
    </citation>
    <scope>NUCLEOTIDE SEQUENCE</scope>
    <source>
        <strain evidence="2">Brora</strain>
    </source>
</reference>
<dbReference type="GO" id="GO:0044782">
    <property type="term" value="P:cilium organization"/>
    <property type="evidence" value="ECO:0007669"/>
    <property type="project" value="TreeGrafter"/>
</dbReference>
<accession>T1J4M8</accession>
<dbReference type="PANTHER" id="PTHR21356:SF1">
    <property type="entry name" value="ARMADILLO REPEAT-CONTAINING PROTEIN 2"/>
    <property type="match status" value="1"/>
</dbReference>
<organism evidence="1 2">
    <name type="scientific">Strigamia maritima</name>
    <name type="common">European centipede</name>
    <name type="synonym">Geophilus maritimus</name>
    <dbReference type="NCBI Taxonomy" id="126957"/>
    <lineage>
        <taxon>Eukaryota</taxon>
        <taxon>Metazoa</taxon>
        <taxon>Ecdysozoa</taxon>
        <taxon>Arthropoda</taxon>
        <taxon>Myriapoda</taxon>
        <taxon>Chilopoda</taxon>
        <taxon>Pleurostigmophora</taxon>
        <taxon>Geophilomorpha</taxon>
        <taxon>Linotaeniidae</taxon>
        <taxon>Strigamia</taxon>
    </lineage>
</organism>
<dbReference type="eggNOG" id="KOG1048">
    <property type="taxonomic scope" value="Eukaryota"/>
</dbReference>
<reference evidence="1" key="2">
    <citation type="submission" date="2015-02" db="UniProtKB">
        <authorList>
            <consortium name="EnsemblMetazoa"/>
        </authorList>
    </citation>
    <scope>IDENTIFICATION</scope>
</reference>
<dbReference type="HOGENOM" id="CLU_007173_0_0_1"/>
<name>T1J4M8_STRMM</name>
<dbReference type="InterPro" id="IPR000225">
    <property type="entry name" value="Armadillo"/>
</dbReference>
<dbReference type="PANTHER" id="PTHR21356">
    <property type="entry name" value="ARMADILLO REPEAT CONTAINING 2"/>
    <property type="match status" value="1"/>
</dbReference>
<proteinExistence type="predicted"/>
<dbReference type="EMBL" id="JH431846">
    <property type="status" value="NOT_ANNOTATED_CDS"/>
    <property type="molecule type" value="Genomic_DNA"/>
</dbReference>